<dbReference type="AlphaFoldDB" id="A0A8I6RPG8"/>
<organism evidence="2 3">
    <name type="scientific">Cimex lectularius</name>
    <name type="common">Bed bug</name>
    <name type="synonym">Acanthia lectularia</name>
    <dbReference type="NCBI Taxonomy" id="79782"/>
    <lineage>
        <taxon>Eukaryota</taxon>
        <taxon>Metazoa</taxon>
        <taxon>Ecdysozoa</taxon>
        <taxon>Arthropoda</taxon>
        <taxon>Hexapoda</taxon>
        <taxon>Insecta</taxon>
        <taxon>Pterygota</taxon>
        <taxon>Neoptera</taxon>
        <taxon>Paraneoptera</taxon>
        <taxon>Hemiptera</taxon>
        <taxon>Heteroptera</taxon>
        <taxon>Panheteroptera</taxon>
        <taxon>Cimicomorpha</taxon>
        <taxon>Cimicidae</taxon>
        <taxon>Cimex</taxon>
    </lineage>
</organism>
<keyword evidence="1" id="KW-1133">Transmembrane helix</keyword>
<keyword evidence="1" id="KW-0812">Transmembrane</keyword>
<evidence type="ECO:0000313" key="3">
    <source>
        <dbReference type="Proteomes" id="UP000494040"/>
    </source>
</evidence>
<accession>A0A8I6RPG8</accession>
<sequence>MYKSLWAKILKYSKFSQYLRSTDFLKEIQSGSFPTKKIQGHTMMRKLNVHLATFACLIMSGGTAVVIGVKKSWDNYVCSQLGIPRFGDLKPVPDFPDLTLPSEYFK</sequence>
<evidence type="ECO:0000313" key="2">
    <source>
        <dbReference type="EnsemblMetazoa" id="XP_014249032.1"/>
    </source>
</evidence>
<protein>
    <submittedName>
        <fullName evidence="2">Uncharacterized protein</fullName>
    </submittedName>
</protein>
<dbReference type="EnsemblMetazoa" id="XM_014393546.1">
    <property type="protein sequence ID" value="XP_014249032.1"/>
    <property type="gene ID" value="LOC106666378"/>
</dbReference>
<reference evidence="2" key="1">
    <citation type="submission" date="2022-01" db="UniProtKB">
        <authorList>
            <consortium name="EnsemblMetazoa"/>
        </authorList>
    </citation>
    <scope>IDENTIFICATION</scope>
</reference>
<feature type="transmembrane region" description="Helical" evidence="1">
    <location>
        <begin position="47"/>
        <end position="69"/>
    </location>
</feature>
<dbReference type="Proteomes" id="UP000494040">
    <property type="component" value="Unassembled WGS sequence"/>
</dbReference>
<dbReference type="RefSeq" id="XP_014249032.1">
    <property type="nucleotide sequence ID" value="XM_014393546.1"/>
</dbReference>
<name>A0A8I6RPG8_CIMLE</name>
<keyword evidence="3" id="KW-1185">Reference proteome</keyword>
<proteinExistence type="predicted"/>
<dbReference type="KEGG" id="clec:106666378"/>
<evidence type="ECO:0000256" key="1">
    <source>
        <dbReference type="SAM" id="Phobius"/>
    </source>
</evidence>
<keyword evidence="1" id="KW-0472">Membrane</keyword>
<dbReference type="GeneID" id="106666378"/>